<sequence>MSVTISQSPVERTTHSYAGSLYLLPSDEEERQRLLAQHQLYTRLFSGRLIFPPISFSEKDDVLDIGTGAGAWLCDARAQLPEPVQLYGIDIESRLFPKYPTISANVHLSICSSTSLPSYWSSKFTLVHQRLLIASYTRDQWRCTIDEIYRVLVPGGFAQLIEIGPEYPSGPKTARHILFLDEFLASRGMLMRCAVYVADMLKAAGFVDVMSEEVVMNMGKWAGEDGVQGKDATIGAWRGMRDSVMRAGGMGHYASAEEFDKTMDEISEEWDSTEGTHATVRVIYGRKPI</sequence>
<dbReference type="Gene3D" id="3.40.50.150">
    <property type="entry name" value="Vaccinia Virus protein VP39"/>
    <property type="match status" value="1"/>
</dbReference>
<protein>
    <recommendedName>
        <fullName evidence="1">Methyltransferase domain-containing protein</fullName>
    </recommendedName>
</protein>
<dbReference type="InterPro" id="IPR041698">
    <property type="entry name" value="Methyltransf_25"/>
</dbReference>
<evidence type="ECO:0000259" key="1">
    <source>
        <dbReference type="Pfam" id="PF13649"/>
    </source>
</evidence>
<dbReference type="CDD" id="cd02440">
    <property type="entry name" value="AdoMet_MTases"/>
    <property type="match status" value="1"/>
</dbReference>
<dbReference type="Proteomes" id="UP000683000">
    <property type="component" value="Unassembled WGS sequence"/>
</dbReference>
<feature type="domain" description="Methyltransferase" evidence="1">
    <location>
        <begin position="62"/>
        <end position="156"/>
    </location>
</feature>
<accession>A0A8I3ABH4</accession>
<dbReference type="EMBL" id="JAGFBS010000009">
    <property type="protein sequence ID" value="KAG6377298.1"/>
    <property type="molecule type" value="Genomic_DNA"/>
</dbReference>
<keyword evidence="3" id="KW-1185">Reference proteome</keyword>
<dbReference type="SUPFAM" id="SSF53335">
    <property type="entry name" value="S-adenosyl-L-methionine-dependent methyltransferases"/>
    <property type="match status" value="1"/>
</dbReference>
<comment type="caution">
    <text evidence="2">The sequence shown here is derived from an EMBL/GenBank/DDBJ whole genome shotgun (WGS) entry which is preliminary data.</text>
</comment>
<name>A0A8I3ABH4_9AGAM</name>
<dbReference type="AlphaFoldDB" id="A0A8I3ABH4"/>
<proteinExistence type="predicted"/>
<evidence type="ECO:0000313" key="2">
    <source>
        <dbReference type="EMBL" id="KAG6377298.1"/>
    </source>
</evidence>
<organism evidence="2 3">
    <name type="scientific">Boletus reticuloceps</name>
    <dbReference type="NCBI Taxonomy" id="495285"/>
    <lineage>
        <taxon>Eukaryota</taxon>
        <taxon>Fungi</taxon>
        <taxon>Dikarya</taxon>
        <taxon>Basidiomycota</taxon>
        <taxon>Agaricomycotina</taxon>
        <taxon>Agaricomycetes</taxon>
        <taxon>Agaricomycetidae</taxon>
        <taxon>Boletales</taxon>
        <taxon>Boletineae</taxon>
        <taxon>Boletaceae</taxon>
        <taxon>Boletoideae</taxon>
        <taxon>Boletus</taxon>
    </lineage>
</organism>
<dbReference type="Pfam" id="PF13649">
    <property type="entry name" value="Methyltransf_25"/>
    <property type="match status" value="1"/>
</dbReference>
<gene>
    <name evidence="2" type="ORF">JVT61DRAFT_15085</name>
</gene>
<dbReference type="OrthoDB" id="184880at2759"/>
<dbReference type="InterPro" id="IPR029063">
    <property type="entry name" value="SAM-dependent_MTases_sf"/>
</dbReference>
<reference evidence="2" key="1">
    <citation type="submission" date="2021-03" db="EMBL/GenBank/DDBJ databases">
        <title>Evolutionary innovations through gain and loss of genes in the ectomycorrhizal Boletales.</title>
        <authorList>
            <person name="Wu G."/>
            <person name="Miyauchi S."/>
            <person name="Morin E."/>
            <person name="Yang Z.-L."/>
            <person name="Xu J."/>
            <person name="Martin F.M."/>
        </authorList>
    </citation>
    <scope>NUCLEOTIDE SEQUENCE</scope>
    <source>
        <strain evidence="2">BR01</strain>
    </source>
</reference>
<evidence type="ECO:0000313" key="3">
    <source>
        <dbReference type="Proteomes" id="UP000683000"/>
    </source>
</evidence>